<sequence length="272" mass="31664">MNEKEASLKKWILKNGYPFEMKVANLFQKKGFKITQSILYKDIDTNKYRELDIIAYYGKIINGVSFNFSFVIECKKSTDKPWIVFKNDNLINSKLNRFKPFATRNAEILFENSNVNENLQFNNIFPDINSAGYNVVIAYRDSKDIAYNSSLSLLKACNYIKNKFNDSNLRQCNFYIPLIIIEGELYDARLNIKEEIDFELVDFSIFMNTKIFNEKDSTTITIASSKNLGHFIDDLKNSLNLFFKQYSKEVIEVSLSNPTNTKNDNFNSVDLF</sequence>
<evidence type="ECO:0000313" key="1">
    <source>
        <dbReference type="EMBL" id="QTE23174.1"/>
    </source>
</evidence>
<reference evidence="1 2" key="1">
    <citation type="submission" date="2021-03" db="EMBL/GenBank/DDBJ databases">
        <title>Complete genome of Polaribacter_sp.SM13.</title>
        <authorList>
            <person name="Jeong S.W."/>
            <person name="Bae J.W."/>
        </authorList>
    </citation>
    <scope>NUCLEOTIDE SEQUENCE [LARGE SCALE GENOMIC DNA]</scope>
    <source>
        <strain evidence="1 2">SM13</strain>
    </source>
</reference>
<dbReference type="Proteomes" id="UP000663920">
    <property type="component" value="Chromosome"/>
</dbReference>
<dbReference type="AlphaFoldDB" id="A0A975H7P0"/>
<dbReference type="EMBL" id="CP071869">
    <property type="protein sequence ID" value="QTE23174.1"/>
    <property type="molecule type" value="Genomic_DNA"/>
</dbReference>
<accession>A0A975H7P0</accession>
<dbReference type="RefSeq" id="WP_208079185.1">
    <property type="nucleotide sequence ID" value="NZ_CP071869.1"/>
</dbReference>
<evidence type="ECO:0000313" key="2">
    <source>
        <dbReference type="Proteomes" id="UP000663920"/>
    </source>
</evidence>
<name>A0A975H7P0_9FLAO</name>
<dbReference type="SUPFAM" id="SSF52980">
    <property type="entry name" value="Restriction endonuclease-like"/>
    <property type="match status" value="1"/>
</dbReference>
<organism evidence="1 2">
    <name type="scientific">Polaribacter cellanae</name>
    <dbReference type="NCBI Taxonomy" id="2818493"/>
    <lineage>
        <taxon>Bacteria</taxon>
        <taxon>Pseudomonadati</taxon>
        <taxon>Bacteroidota</taxon>
        <taxon>Flavobacteriia</taxon>
        <taxon>Flavobacteriales</taxon>
        <taxon>Flavobacteriaceae</taxon>
    </lineage>
</organism>
<gene>
    <name evidence="1" type="ORF">J3359_02530</name>
</gene>
<dbReference type="KEGG" id="pcea:J3359_02530"/>
<proteinExistence type="predicted"/>
<protein>
    <submittedName>
        <fullName evidence="1">Uncharacterized protein</fullName>
    </submittedName>
</protein>
<dbReference type="InterPro" id="IPR011335">
    <property type="entry name" value="Restrct_endonuc-II-like"/>
</dbReference>
<keyword evidence="2" id="KW-1185">Reference proteome</keyword>